<accession>A0ABZ1JUZ2</accession>
<dbReference type="RefSeq" id="WP_158687121.1">
    <property type="nucleotide sequence ID" value="NZ_CP108135.1"/>
</dbReference>
<protein>
    <submittedName>
        <fullName evidence="2">Uncharacterized protein</fullName>
    </submittedName>
</protein>
<dbReference type="Proteomes" id="UP001622496">
    <property type="component" value="Chromosome"/>
</dbReference>
<proteinExistence type="predicted"/>
<evidence type="ECO:0000313" key="3">
    <source>
        <dbReference type="Proteomes" id="UP001622496"/>
    </source>
</evidence>
<feature type="region of interest" description="Disordered" evidence="1">
    <location>
        <begin position="31"/>
        <end position="51"/>
    </location>
</feature>
<gene>
    <name evidence="2" type="ORF">OG560_01210</name>
</gene>
<sequence length="51" mass="5529">MPERRALRDGIAAGSSLTYKITYKISEWRPAKEPKDSGIASSNSFGSGNRA</sequence>
<feature type="compositionally biased region" description="Polar residues" evidence="1">
    <location>
        <begin position="39"/>
        <end position="51"/>
    </location>
</feature>
<organism evidence="2 3">
    <name type="scientific">[Kitasatospora] papulosa</name>
    <dbReference type="NCBI Taxonomy" id="1464011"/>
    <lineage>
        <taxon>Bacteria</taxon>
        <taxon>Bacillati</taxon>
        <taxon>Actinomycetota</taxon>
        <taxon>Actinomycetes</taxon>
        <taxon>Kitasatosporales</taxon>
        <taxon>Streptomycetaceae</taxon>
        <taxon>Streptomyces</taxon>
    </lineage>
</organism>
<reference evidence="2 3" key="1">
    <citation type="submission" date="2022-10" db="EMBL/GenBank/DDBJ databases">
        <title>The complete genomes of actinobacterial strains from the NBC collection.</title>
        <authorList>
            <person name="Joergensen T.S."/>
            <person name="Alvarez Arevalo M."/>
            <person name="Sterndorff E.B."/>
            <person name="Faurdal D."/>
            <person name="Vuksanovic O."/>
            <person name="Mourched A.-S."/>
            <person name="Charusanti P."/>
            <person name="Shaw S."/>
            <person name="Blin K."/>
            <person name="Weber T."/>
        </authorList>
    </citation>
    <scope>NUCLEOTIDE SEQUENCE [LARGE SCALE GENOMIC DNA]</scope>
    <source>
        <strain evidence="2 3">NBC_00185</strain>
    </source>
</reference>
<name>A0ABZ1JUZ2_9ACTN</name>
<keyword evidence="3" id="KW-1185">Reference proteome</keyword>
<evidence type="ECO:0000313" key="2">
    <source>
        <dbReference type="EMBL" id="WTP64093.1"/>
    </source>
</evidence>
<dbReference type="EMBL" id="CP108135">
    <property type="protein sequence ID" value="WTP64093.1"/>
    <property type="molecule type" value="Genomic_DNA"/>
</dbReference>
<evidence type="ECO:0000256" key="1">
    <source>
        <dbReference type="SAM" id="MobiDB-lite"/>
    </source>
</evidence>